<dbReference type="EMBL" id="JACWMY010000010">
    <property type="protein sequence ID" value="MBD1365949.1"/>
    <property type="molecule type" value="Genomic_DNA"/>
</dbReference>
<keyword evidence="4 10" id="KW-0812">Transmembrane</keyword>
<dbReference type="InterPro" id="IPR037066">
    <property type="entry name" value="Plug_dom_sf"/>
</dbReference>
<evidence type="ECO:0000313" key="15">
    <source>
        <dbReference type="EMBL" id="MBD1365949.1"/>
    </source>
</evidence>
<evidence type="ECO:0000313" key="16">
    <source>
        <dbReference type="Proteomes" id="UP000606600"/>
    </source>
</evidence>
<keyword evidence="5 12" id="KW-0732">Signal</keyword>
<organism evidence="15 16">
    <name type="scientific">Mucilaginibacter pankratovii</name>
    <dbReference type="NCBI Taxonomy" id="2772110"/>
    <lineage>
        <taxon>Bacteria</taxon>
        <taxon>Pseudomonadati</taxon>
        <taxon>Bacteroidota</taxon>
        <taxon>Sphingobacteriia</taxon>
        <taxon>Sphingobacteriales</taxon>
        <taxon>Sphingobacteriaceae</taxon>
        <taxon>Mucilaginibacter</taxon>
    </lineage>
</organism>
<comment type="similarity">
    <text evidence="10 11">Belongs to the TonB-dependent receptor family.</text>
</comment>
<protein>
    <submittedName>
        <fullName evidence="15">TonB-dependent receptor</fullName>
    </submittedName>
</protein>
<keyword evidence="8 15" id="KW-0675">Receptor</keyword>
<accession>A0ABR7WUG6</accession>
<evidence type="ECO:0000256" key="9">
    <source>
        <dbReference type="ARBA" id="ARBA00023237"/>
    </source>
</evidence>
<dbReference type="Gene3D" id="2.170.130.10">
    <property type="entry name" value="TonB-dependent receptor, plug domain"/>
    <property type="match status" value="1"/>
</dbReference>
<dbReference type="InterPro" id="IPR039426">
    <property type="entry name" value="TonB-dep_rcpt-like"/>
</dbReference>
<proteinExistence type="inferred from homology"/>
<keyword evidence="2 10" id="KW-0813">Transport</keyword>
<dbReference type="RefSeq" id="WP_191190610.1">
    <property type="nucleotide sequence ID" value="NZ_JACWMY010000010.1"/>
</dbReference>
<feature type="signal peptide" evidence="12">
    <location>
        <begin position="1"/>
        <end position="26"/>
    </location>
</feature>
<evidence type="ECO:0000259" key="13">
    <source>
        <dbReference type="Pfam" id="PF00593"/>
    </source>
</evidence>
<evidence type="ECO:0000256" key="6">
    <source>
        <dbReference type="ARBA" id="ARBA00023077"/>
    </source>
</evidence>
<evidence type="ECO:0000256" key="12">
    <source>
        <dbReference type="SAM" id="SignalP"/>
    </source>
</evidence>
<feature type="chain" id="PRO_5046108994" evidence="12">
    <location>
        <begin position="27"/>
        <end position="652"/>
    </location>
</feature>
<keyword evidence="9 10" id="KW-0998">Cell outer membrane</keyword>
<evidence type="ECO:0000259" key="14">
    <source>
        <dbReference type="Pfam" id="PF07715"/>
    </source>
</evidence>
<comment type="caution">
    <text evidence="15">The sequence shown here is derived from an EMBL/GenBank/DDBJ whole genome shotgun (WGS) entry which is preliminary data.</text>
</comment>
<dbReference type="PROSITE" id="PS52016">
    <property type="entry name" value="TONB_DEPENDENT_REC_3"/>
    <property type="match status" value="1"/>
</dbReference>
<dbReference type="InterPro" id="IPR000531">
    <property type="entry name" value="Beta-barrel_TonB"/>
</dbReference>
<reference evidence="15 16" key="1">
    <citation type="submission" date="2020-09" db="EMBL/GenBank/DDBJ databases">
        <title>Novel species of Mucilaginibacter isolated from a glacier on the Tibetan Plateau.</title>
        <authorList>
            <person name="Liu Q."/>
            <person name="Xin Y.-H."/>
        </authorList>
    </citation>
    <scope>NUCLEOTIDE SEQUENCE [LARGE SCALE GENOMIC DNA]</scope>
    <source>
        <strain evidence="15 16">ZT4R22</strain>
    </source>
</reference>
<dbReference type="InterPro" id="IPR012910">
    <property type="entry name" value="Plug_dom"/>
</dbReference>
<evidence type="ECO:0000256" key="4">
    <source>
        <dbReference type="ARBA" id="ARBA00022692"/>
    </source>
</evidence>
<evidence type="ECO:0000256" key="2">
    <source>
        <dbReference type="ARBA" id="ARBA00022448"/>
    </source>
</evidence>
<dbReference type="Proteomes" id="UP000606600">
    <property type="component" value="Unassembled WGS sequence"/>
</dbReference>
<sequence>MKKNYVIVAAGLGLVQLALHSTAALAQDTTRVLNGVVVTATRSPKKQSEIGRVVTIISAQQIERSQGRSLPQLLNTIPGITFSGAQNAPGIGTSVFLRGASSGNTLILIDGFPANNAASIDGSYDLNAFPLDQIDHIEVLKGSGSTLYGSDAVAGVINIITKHPQSQGLKGNLQFVGGSYGTFKEAAGLNGKLNKTGIAINLSNSDSKGFAAATDAPGTGNFTKDGFHQRSASVNVDQQITNKFALNGNLQVSRNNGNLPYGAFADDKNFDYKNTFVFGGLGAKIKLPKGLLNFNVSQNTVHNNFINLPPDNGGTHQETKNIGRITNAEAVLNYNLGKYFDITSGAGYKYSNTSQYSLFEQPGYTPGPSVIGAGLAHNSIGSVYTSLFFKSDIFHMELGGRYNRHSEFGNKFTYTINPSVLLADQFKIFGTVASAFKAPSLYQLVSQYGNSELKPEYTNSYEVGFDWEVVKNTMSFTTSFYKRNAKDVIYFFSESVPPYSSFYKNGTLQKDKGFETELKYHDKKLSASAWYAYVTGKLTNENGVQTNNLYRRPKSTFGAGISYQATNDFSFGVNYKHTGNSSDLTFDPITYAPVAVVLKQYNLVDLHLQYSATKELSFFGDVYNLLDTKYVDWLGYNTRRANFMLGANYRFK</sequence>
<dbReference type="Pfam" id="PF00593">
    <property type="entry name" value="TonB_dep_Rec_b-barrel"/>
    <property type="match status" value="1"/>
</dbReference>
<gene>
    <name evidence="15" type="ORF">IDJ77_19195</name>
</gene>
<dbReference type="Pfam" id="PF07715">
    <property type="entry name" value="Plug"/>
    <property type="match status" value="1"/>
</dbReference>
<dbReference type="Gene3D" id="2.40.170.20">
    <property type="entry name" value="TonB-dependent receptor, beta-barrel domain"/>
    <property type="match status" value="1"/>
</dbReference>
<feature type="domain" description="TonB-dependent receptor-like beta-barrel" evidence="13">
    <location>
        <begin position="224"/>
        <end position="625"/>
    </location>
</feature>
<keyword evidence="7 10" id="KW-0472">Membrane</keyword>
<evidence type="ECO:0000256" key="7">
    <source>
        <dbReference type="ARBA" id="ARBA00023136"/>
    </source>
</evidence>
<comment type="subcellular location">
    <subcellularLocation>
        <location evidence="1 10">Cell outer membrane</location>
        <topology evidence="1 10">Multi-pass membrane protein</topology>
    </subcellularLocation>
</comment>
<evidence type="ECO:0000256" key="3">
    <source>
        <dbReference type="ARBA" id="ARBA00022452"/>
    </source>
</evidence>
<feature type="domain" description="TonB-dependent receptor plug" evidence="14">
    <location>
        <begin position="47"/>
        <end position="156"/>
    </location>
</feature>
<dbReference type="InterPro" id="IPR036942">
    <property type="entry name" value="Beta-barrel_TonB_sf"/>
</dbReference>
<keyword evidence="16" id="KW-1185">Reference proteome</keyword>
<dbReference type="PANTHER" id="PTHR30069:SF29">
    <property type="entry name" value="HEMOGLOBIN AND HEMOGLOBIN-HAPTOGLOBIN-BINDING PROTEIN 1-RELATED"/>
    <property type="match status" value="1"/>
</dbReference>
<keyword evidence="3 10" id="KW-1134">Transmembrane beta strand</keyword>
<dbReference type="SUPFAM" id="SSF56935">
    <property type="entry name" value="Porins"/>
    <property type="match status" value="1"/>
</dbReference>
<dbReference type="PANTHER" id="PTHR30069">
    <property type="entry name" value="TONB-DEPENDENT OUTER MEMBRANE RECEPTOR"/>
    <property type="match status" value="1"/>
</dbReference>
<evidence type="ECO:0000256" key="10">
    <source>
        <dbReference type="PROSITE-ProRule" id="PRU01360"/>
    </source>
</evidence>
<evidence type="ECO:0000256" key="11">
    <source>
        <dbReference type="RuleBase" id="RU003357"/>
    </source>
</evidence>
<evidence type="ECO:0000256" key="8">
    <source>
        <dbReference type="ARBA" id="ARBA00023170"/>
    </source>
</evidence>
<evidence type="ECO:0000256" key="5">
    <source>
        <dbReference type="ARBA" id="ARBA00022729"/>
    </source>
</evidence>
<keyword evidence="6 11" id="KW-0798">TonB box</keyword>
<name>A0ABR7WUG6_9SPHI</name>
<evidence type="ECO:0000256" key="1">
    <source>
        <dbReference type="ARBA" id="ARBA00004571"/>
    </source>
</evidence>
<dbReference type="CDD" id="cd01347">
    <property type="entry name" value="ligand_gated_channel"/>
    <property type="match status" value="1"/>
</dbReference>